<dbReference type="Proteomes" id="UP000775547">
    <property type="component" value="Unassembled WGS sequence"/>
</dbReference>
<evidence type="ECO:0000313" key="2">
    <source>
        <dbReference type="Proteomes" id="UP000775547"/>
    </source>
</evidence>
<accession>A0A9P7FZ88</accession>
<keyword evidence="2" id="KW-1185">Reference proteome</keyword>
<feature type="non-terminal residue" evidence="1">
    <location>
        <position position="1"/>
    </location>
</feature>
<proteinExistence type="predicted"/>
<reference evidence="1" key="2">
    <citation type="submission" date="2021-10" db="EMBL/GenBank/DDBJ databases">
        <title>Phylogenomics reveals ancestral predisposition of the termite-cultivated fungus Termitomyces towards a domesticated lifestyle.</title>
        <authorList>
            <person name="Auxier B."/>
            <person name="Grum-Grzhimaylo A."/>
            <person name="Cardenas M.E."/>
            <person name="Lodge J.D."/>
            <person name="Laessoe T."/>
            <person name="Pedersen O."/>
            <person name="Smith M.E."/>
            <person name="Kuyper T.W."/>
            <person name="Franco-Molano E.A."/>
            <person name="Baroni T.J."/>
            <person name="Aanen D.K."/>
        </authorList>
    </citation>
    <scope>NUCLEOTIDE SEQUENCE</scope>
    <source>
        <strain evidence="1">AP01</strain>
        <tissue evidence="1">Mycelium</tissue>
    </source>
</reference>
<dbReference type="EMBL" id="JABCKV010001336">
    <property type="protein sequence ID" value="KAG5640041.1"/>
    <property type="molecule type" value="Genomic_DNA"/>
</dbReference>
<organism evidence="1 2">
    <name type="scientific">Asterophora parasitica</name>
    <dbReference type="NCBI Taxonomy" id="117018"/>
    <lineage>
        <taxon>Eukaryota</taxon>
        <taxon>Fungi</taxon>
        <taxon>Dikarya</taxon>
        <taxon>Basidiomycota</taxon>
        <taxon>Agaricomycotina</taxon>
        <taxon>Agaricomycetes</taxon>
        <taxon>Agaricomycetidae</taxon>
        <taxon>Agaricales</taxon>
        <taxon>Tricholomatineae</taxon>
        <taxon>Lyophyllaceae</taxon>
        <taxon>Asterophora</taxon>
    </lineage>
</organism>
<reference evidence="1" key="1">
    <citation type="submission" date="2020-07" db="EMBL/GenBank/DDBJ databases">
        <authorList>
            <person name="Nieuwenhuis M."/>
            <person name="Van De Peppel L.J.J."/>
        </authorList>
    </citation>
    <scope>NUCLEOTIDE SEQUENCE</scope>
    <source>
        <strain evidence="1">AP01</strain>
        <tissue evidence="1">Mycelium</tissue>
    </source>
</reference>
<gene>
    <name evidence="1" type="ORF">DXG03_001557</name>
</gene>
<name>A0A9P7FZ88_9AGAR</name>
<protein>
    <submittedName>
        <fullName evidence="1">Uncharacterized protein</fullName>
    </submittedName>
</protein>
<dbReference type="AlphaFoldDB" id="A0A9P7FZ88"/>
<sequence length="153" mass="17167">SFFGSTPTGISWFADAFYAQHDRYITTTFPTQSITFHPHAPKAPLFHFVGKDQTLINALVFRHPSRFIGILAPQRSVLLPASLTPDAKAAYTQPSPHRPRPYVLSAAYLLARLRARIGGGGHTCAGDWYYYQWWLASEGERYATERNLAIVVV</sequence>
<evidence type="ECO:0000313" key="1">
    <source>
        <dbReference type="EMBL" id="KAG5640041.1"/>
    </source>
</evidence>
<dbReference type="OrthoDB" id="411632at2759"/>
<comment type="caution">
    <text evidence="1">The sequence shown here is derived from an EMBL/GenBank/DDBJ whole genome shotgun (WGS) entry which is preliminary data.</text>
</comment>